<evidence type="ECO:0000256" key="2">
    <source>
        <dbReference type="ARBA" id="ARBA00010961"/>
    </source>
</evidence>
<keyword evidence="3 6" id="KW-0815">Transposition</keyword>
<dbReference type="GeneID" id="84577528"/>
<accession>C9LG05</accession>
<comment type="similarity">
    <text evidence="2 6">Belongs to the transposase mutator family.</text>
</comment>
<sequence length="148" mass="16761">MSQEAYYTMSGLRPDGTREVLCIVNYPTEGALNWELELNALKERGVEQINLIISDALQGIERTVCSAFSQAAHQFCVVRFKRHVLNQVTKKDKDLLKQELDNYSRFKKRASHHSKLLKIYVHLLSVGVSIIGVHTPSLLHVTPPIPPI</sequence>
<evidence type="ECO:0000256" key="7">
    <source>
        <dbReference type="SAM" id="Phobius"/>
    </source>
</evidence>
<keyword evidence="6" id="KW-0814">Transposable element</keyword>
<comment type="caution">
    <text evidence="8">The sequence shown here is derived from an EMBL/GenBank/DDBJ whole genome shotgun (WGS) entry which is preliminary data.</text>
</comment>
<dbReference type="HOGENOM" id="CLU_036805_10_0_10"/>
<protein>
    <recommendedName>
        <fullName evidence="6">Mutator family transposase</fullName>
    </recommendedName>
</protein>
<dbReference type="Pfam" id="PF00872">
    <property type="entry name" value="Transposase_mut"/>
    <property type="match status" value="1"/>
</dbReference>
<dbReference type="AlphaFoldDB" id="C9LG05"/>
<evidence type="ECO:0000256" key="6">
    <source>
        <dbReference type="RuleBase" id="RU365089"/>
    </source>
</evidence>
<keyword evidence="9" id="KW-1185">Reference proteome</keyword>
<comment type="function">
    <text evidence="1 6">Required for the transposition of the insertion element.</text>
</comment>
<dbReference type="Proteomes" id="UP000003460">
    <property type="component" value="Unassembled WGS sequence"/>
</dbReference>
<proteinExistence type="inferred from homology"/>
<feature type="transmembrane region" description="Helical" evidence="7">
    <location>
        <begin position="116"/>
        <end position="134"/>
    </location>
</feature>
<evidence type="ECO:0000256" key="5">
    <source>
        <dbReference type="ARBA" id="ARBA00023172"/>
    </source>
</evidence>
<keyword evidence="7" id="KW-0472">Membrane</keyword>
<gene>
    <name evidence="8" type="ORF">GCWU000325_01145</name>
</gene>
<keyword evidence="7" id="KW-1133">Transmembrane helix</keyword>
<dbReference type="EMBL" id="ACIJ02000018">
    <property type="protein sequence ID" value="EEX71613.1"/>
    <property type="molecule type" value="Genomic_DNA"/>
</dbReference>
<reference evidence="8" key="1">
    <citation type="submission" date="2009-09" db="EMBL/GenBank/DDBJ databases">
        <authorList>
            <person name="Weinstock G."/>
            <person name="Sodergren E."/>
            <person name="Clifton S."/>
            <person name="Fulton L."/>
            <person name="Fulton B."/>
            <person name="Courtney L."/>
            <person name="Fronick C."/>
            <person name="Harrison M."/>
            <person name="Strong C."/>
            <person name="Farmer C."/>
            <person name="Delahaunty K."/>
            <person name="Markovic C."/>
            <person name="Hall O."/>
            <person name="Minx P."/>
            <person name="Tomlinson C."/>
            <person name="Mitreva M."/>
            <person name="Nelson J."/>
            <person name="Hou S."/>
            <person name="Wollam A."/>
            <person name="Pepin K.H."/>
            <person name="Johnson M."/>
            <person name="Bhonagiri V."/>
            <person name="Nash W.E."/>
            <person name="Warren W."/>
            <person name="Chinwalla A."/>
            <person name="Mardis E.R."/>
            <person name="Wilson R.K."/>
        </authorList>
    </citation>
    <scope>NUCLEOTIDE SEQUENCE [LARGE SCALE GENOMIC DNA]</scope>
    <source>
        <strain evidence="8">ATCC 51259</strain>
    </source>
</reference>
<dbReference type="InterPro" id="IPR001207">
    <property type="entry name" value="Transposase_mutator"/>
</dbReference>
<evidence type="ECO:0000313" key="8">
    <source>
        <dbReference type="EMBL" id="EEX71613.1"/>
    </source>
</evidence>
<dbReference type="GO" id="GO:0004803">
    <property type="term" value="F:transposase activity"/>
    <property type="evidence" value="ECO:0007669"/>
    <property type="project" value="UniProtKB-UniRule"/>
</dbReference>
<keyword evidence="4 6" id="KW-0238">DNA-binding</keyword>
<dbReference type="GO" id="GO:0003677">
    <property type="term" value="F:DNA binding"/>
    <property type="evidence" value="ECO:0007669"/>
    <property type="project" value="UniProtKB-UniRule"/>
</dbReference>
<dbReference type="eggNOG" id="COG3328">
    <property type="taxonomic scope" value="Bacteria"/>
</dbReference>
<keyword evidence="7" id="KW-0812">Transmembrane</keyword>
<dbReference type="RefSeq" id="WP_006254920.1">
    <property type="nucleotide sequence ID" value="NZ_GG700642.1"/>
</dbReference>
<evidence type="ECO:0000256" key="1">
    <source>
        <dbReference type="ARBA" id="ARBA00002190"/>
    </source>
</evidence>
<name>C9LG05_9BACT</name>
<evidence type="ECO:0000256" key="4">
    <source>
        <dbReference type="ARBA" id="ARBA00023125"/>
    </source>
</evidence>
<evidence type="ECO:0000256" key="3">
    <source>
        <dbReference type="ARBA" id="ARBA00022578"/>
    </source>
</evidence>
<dbReference type="PANTHER" id="PTHR33217">
    <property type="entry name" value="TRANSPOSASE FOR INSERTION SEQUENCE ELEMENT IS1081"/>
    <property type="match status" value="1"/>
</dbReference>
<organism evidence="8 9">
    <name type="scientific">Alloprevotella tannerae ATCC 51259</name>
    <dbReference type="NCBI Taxonomy" id="626522"/>
    <lineage>
        <taxon>Bacteria</taxon>
        <taxon>Pseudomonadati</taxon>
        <taxon>Bacteroidota</taxon>
        <taxon>Bacteroidia</taxon>
        <taxon>Bacteroidales</taxon>
        <taxon>Prevotellaceae</taxon>
        <taxon>Alloprevotella</taxon>
    </lineage>
</organism>
<keyword evidence="5 6" id="KW-0233">DNA recombination</keyword>
<dbReference type="GO" id="GO:0006313">
    <property type="term" value="P:DNA transposition"/>
    <property type="evidence" value="ECO:0007669"/>
    <property type="project" value="UniProtKB-UniRule"/>
</dbReference>
<evidence type="ECO:0000313" key="9">
    <source>
        <dbReference type="Proteomes" id="UP000003460"/>
    </source>
</evidence>
<dbReference type="PANTHER" id="PTHR33217:SF7">
    <property type="entry name" value="TRANSPOSASE FOR INSERTION SEQUENCE ELEMENT IS1081"/>
    <property type="match status" value="1"/>
</dbReference>